<reference evidence="2 3" key="1">
    <citation type="submission" date="2019-03" db="EMBL/GenBank/DDBJ databases">
        <title>Deep-cultivation of Planctomycetes and their phenomic and genomic characterization uncovers novel biology.</title>
        <authorList>
            <person name="Wiegand S."/>
            <person name="Jogler M."/>
            <person name="Boedeker C."/>
            <person name="Pinto D."/>
            <person name="Vollmers J."/>
            <person name="Rivas-Marin E."/>
            <person name="Kohn T."/>
            <person name="Peeters S.H."/>
            <person name="Heuer A."/>
            <person name="Rast P."/>
            <person name="Oberbeckmann S."/>
            <person name="Bunk B."/>
            <person name="Jeske O."/>
            <person name="Meyerdierks A."/>
            <person name="Storesund J.E."/>
            <person name="Kallscheuer N."/>
            <person name="Luecker S."/>
            <person name="Lage O.M."/>
            <person name="Pohl T."/>
            <person name="Merkel B.J."/>
            <person name="Hornburger P."/>
            <person name="Mueller R.-W."/>
            <person name="Bruemmer F."/>
            <person name="Labrenz M."/>
            <person name="Spormann A.M."/>
            <person name="Op den Camp H."/>
            <person name="Overmann J."/>
            <person name="Amann R."/>
            <person name="Jetten M.S.M."/>
            <person name="Mascher T."/>
            <person name="Medema M.H."/>
            <person name="Devos D.P."/>
            <person name="Kaster A.-K."/>
            <person name="Ovreas L."/>
            <person name="Rohde M."/>
            <person name="Galperin M.Y."/>
            <person name="Jogler C."/>
        </authorList>
    </citation>
    <scope>NUCLEOTIDE SEQUENCE [LARGE SCALE GENOMIC DNA]</scope>
    <source>
        <strain evidence="2 3">V202</strain>
    </source>
</reference>
<keyword evidence="1" id="KW-0812">Transmembrane</keyword>
<evidence type="ECO:0000313" key="2">
    <source>
        <dbReference type="EMBL" id="QDU11386.1"/>
    </source>
</evidence>
<sequence>MTRLFRMILLLLLIVSIPGLFFLWLMPTEFFQSWMIKRAAPDQFSQFAAHEQATAILVFLRILISILSLLTLICFYYYSSLIQFTSRCWGIVAEQTTIRQEGHSQTKHTILFRFLLLAWFSLGIVHFAGGAWRRIEDWPWYHFNSGATILPNMSDSNRDVIRFLKETTDGDARILVLSDQKLFFLSYYLLPRKLFHPIHPESEFVIPKEHQQRQLKAYRLSDLDAEYISKLNPDYILEYYEGADYLEKDRFREDPRWLQFLQKKYGYGHQPTYNVRLHQITPSTTSSSPPKPEQVVVP</sequence>
<evidence type="ECO:0000256" key="1">
    <source>
        <dbReference type="SAM" id="Phobius"/>
    </source>
</evidence>
<dbReference type="OrthoDB" id="215031at2"/>
<keyword evidence="1" id="KW-1133">Transmembrane helix</keyword>
<dbReference type="RefSeq" id="WP_145179185.1">
    <property type="nucleotide sequence ID" value="NZ_CP037422.1"/>
</dbReference>
<dbReference type="EMBL" id="CP037422">
    <property type="protein sequence ID" value="QDU11386.1"/>
    <property type="molecule type" value="Genomic_DNA"/>
</dbReference>
<feature type="transmembrane region" description="Helical" evidence="1">
    <location>
        <begin position="55"/>
        <end position="78"/>
    </location>
</feature>
<feature type="transmembrane region" description="Helical" evidence="1">
    <location>
        <begin position="110"/>
        <end position="132"/>
    </location>
</feature>
<organism evidence="2 3">
    <name type="scientific">Gimesia aquarii</name>
    <dbReference type="NCBI Taxonomy" id="2527964"/>
    <lineage>
        <taxon>Bacteria</taxon>
        <taxon>Pseudomonadati</taxon>
        <taxon>Planctomycetota</taxon>
        <taxon>Planctomycetia</taxon>
        <taxon>Planctomycetales</taxon>
        <taxon>Planctomycetaceae</taxon>
        <taxon>Gimesia</taxon>
    </lineage>
</organism>
<dbReference type="AlphaFoldDB" id="A0A517X1K4"/>
<gene>
    <name evidence="2" type="ORF">V202x_48070</name>
</gene>
<evidence type="ECO:0000313" key="3">
    <source>
        <dbReference type="Proteomes" id="UP000318384"/>
    </source>
</evidence>
<keyword evidence="1" id="KW-0472">Membrane</keyword>
<dbReference type="Proteomes" id="UP000318384">
    <property type="component" value="Chromosome"/>
</dbReference>
<feature type="transmembrane region" description="Helical" evidence="1">
    <location>
        <begin position="7"/>
        <end position="26"/>
    </location>
</feature>
<accession>A0A517X1K4</accession>
<proteinExistence type="predicted"/>
<keyword evidence="3" id="KW-1185">Reference proteome</keyword>
<protein>
    <submittedName>
        <fullName evidence="2">Uncharacterized protein</fullName>
    </submittedName>
</protein>
<name>A0A517X1K4_9PLAN</name>